<dbReference type="Pfam" id="PF01341">
    <property type="entry name" value="Glyco_hydro_6"/>
    <property type="match status" value="1"/>
</dbReference>
<feature type="binding site" evidence="9">
    <location>
        <position position="78"/>
    </location>
    <ligand>
        <name>substrate</name>
    </ligand>
</feature>
<dbReference type="GO" id="GO:0030245">
    <property type="term" value="P:cellulose catabolic process"/>
    <property type="evidence" value="ECO:0007669"/>
    <property type="project" value="UniProtKB-KW"/>
</dbReference>
<keyword evidence="5 11" id="KW-0119">Carbohydrate metabolism</keyword>
<accession>A0A919VPJ9</accession>
<feature type="signal peptide" evidence="11">
    <location>
        <begin position="1"/>
        <end position="31"/>
    </location>
</feature>
<feature type="binding site" evidence="9">
    <location>
        <position position="378"/>
    </location>
    <ligand>
        <name>substrate</name>
    </ligand>
</feature>
<dbReference type="SUPFAM" id="SSF51989">
    <property type="entry name" value="Glycosyl hydrolases family 6, cellulases"/>
    <property type="match status" value="1"/>
</dbReference>
<keyword evidence="3 11" id="KW-0136">Cellulose degradation</keyword>
<proteinExistence type="inferred from homology"/>
<dbReference type="PIRSF" id="PIRSF001100">
    <property type="entry name" value="Beta_cellobiohydrolase"/>
    <property type="match status" value="1"/>
</dbReference>
<dbReference type="InterPro" id="IPR016288">
    <property type="entry name" value="Beta_cellobiohydrolase"/>
</dbReference>
<feature type="active site" description="Proton acceptor" evidence="8">
    <location>
        <position position="384"/>
    </location>
</feature>
<keyword evidence="2 11" id="KW-0378">Hydrolase</keyword>
<comment type="similarity">
    <text evidence="11">Belongs to the glycosyl hydrolase family 6.</text>
</comment>
<evidence type="ECO:0000256" key="8">
    <source>
        <dbReference type="PIRSR" id="PIRSR001100-1"/>
    </source>
</evidence>
<evidence type="ECO:0000256" key="1">
    <source>
        <dbReference type="ARBA" id="ARBA00022729"/>
    </source>
</evidence>
<evidence type="ECO:0000256" key="3">
    <source>
        <dbReference type="ARBA" id="ARBA00023001"/>
    </source>
</evidence>
<protein>
    <recommendedName>
        <fullName evidence="11">Glucanase</fullName>
        <ecNumber evidence="11">3.2.1.-</ecNumber>
    </recommendedName>
</protein>
<keyword evidence="13" id="KW-1185">Reference proteome</keyword>
<reference evidence="12" key="1">
    <citation type="submission" date="2021-03" db="EMBL/GenBank/DDBJ databases">
        <title>Whole genome shotgun sequence of Actinoplanes auranticolor NBRC 12245.</title>
        <authorList>
            <person name="Komaki H."/>
            <person name="Tamura T."/>
        </authorList>
    </citation>
    <scope>NUCLEOTIDE SEQUENCE</scope>
    <source>
        <strain evidence="12">NBRC 12245</strain>
    </source>
</reference>
<dbReference type="EC" id="3.2.1.-" evidence="11"/>
<dbReference type="InterPro" id="IPR001524">
    <property type="entry name" value="Glyco_hydro_6_CS"/>
</dbReference>
<feature type="binding site" evidence="9">
    <location>
        <position position="80"/>
    </location>
    <ligand>
        <name>substrate</name>
    </ligand>
</feature>
<keyword evidence="4" id="KW-1015">Disulfide bond</keyword>
<dbReference type="Proteomes" id="UP000681340">
    <property type="component" value="Unassembled WGS sequence"/>
</dbReference>
<dbReference type="RefSeq" id="WP_212990488.1">
    <property type="nucleotide sequence ID" value="NZ_BAABEA010000052.1"/>
</dbReference>
<evidence type="ECO:0000256" key="7">
    <source>
        <dbReference type="ARBA" id="ARBA00023326"/>
    </source>
</evidence>
<name>A0A919VPJ9_9ACTN</name>
<feature type="chain" id="PRO_5038163997" description="Glucanase" evidence="11">
    <location>
        <begin position="32"/>
        <end position="438"/>
    </location>
</feature>
<evidence type="ECO:0000313" key="12">
    <source>
        <dbReference type="EMBL" id="GIM71217.1"/>
    </source>
</evidence>
<dbReference type="PRINTS" id="PR00733">
    <property type="entry name" value="GLHYDRLASE6"/>
</dbReference>
<dbReference type="Gene3D" id="3.20.20.40">
    <property type="entry name" value="1, 4-beta cellobiohydrolase"/>
    <property type="match status" value="1"/>
</dbReference>
<keyword evidence="6 11" id="KW-0326">Glycosidase</keyword>
<evidence type="ECO:0000313" key="13">
    <source>
        <dbReference type="Proteomes" id="UP000681340"/>
    </source>
</evidence>
<gene>
    <name evidence="12" type="ORF">Aau02nite_44880</name>
</gene>
<evidence type="ECO:0000256" key="6">
    <source>
        <dbReference type="ARBA" id="ARBA00023295"/>
    </source>
</evidence>
<evidence type="ECO:0000256" key="5">
    <source>
        <dbReference type="ARBA" id="ARBA00023277"/>
    </source>
</evidence>
<feature type="active site" description="Proton donor" evidence="8 10">
    <location>
        <position position="169"/>
    </location>
</feature>
<feature type="binding site" evidence="9">
    <location>
        <position position="351"/>
    </location>
    <ligand>
        <name>substrate</name>
    </ligand>
</feature>
<evidence type="ECO:0000256" key="11">
    <source>
        <dbReference type="RuleBase" id="RU361186"/>
    </source>
</evidence>
<keyword evidence="1 11" id="KW-0732">Signal</keyword>
<organism evidence="12 13">
    <name type="scientific">Actinoplanes auranticolor</name>
    <dbReference type="NCBI Taxonomy" id="47988"/>
    <lineage>
        <taxon>Bacteria</taxon>
        <taxon>Bacillati</taxon>
        <taxon>Actinomycetota</taxon>
        <taxon>Actinomycetes</taxon>
        <taxon>Micromonosporales</taxon>
        <taxon>Micromonosporaceae</taxon>
        <taxon>Actinoplanes</taxon>
    </lineage>
</organism>
<keyword evidence="7 11" id="KW-0624">Polysaccharide degradation</keyword>
<dbReference type="AlphaFoldDB" id="A0A919VPJ9"/>
<evidence type="ECO:0000256" key="4">
    <source>
        <dbReference type="ARBA" id="ARBA00023157"/>
    </source>
</evidence>
<dbReference type="PROSITE" id="PS00656">
    <property type="entry name" value="GLYCOSYL_HYDROL_F6_2"/>
    <property type="match status" value="1"/>
</dbReference>
<sequence>MAWRTRIVSMVTTTALAVAGGVLVVPAAAPAAGPANPFAGARGYVDPDWSAAARATAAQGGDPGPALSVVARRSTAVWLDSIAAISGTPGRRGLRAHLDEALAQQHRGHRPVVITLVLYNLPNRSCTRAPSAELDDVAAYRTQFVDPVAAILAEPAYRRLRVAVVVEPDALANALYSHFECARAGEIYQAAIPYALSRLHETPNVYAYLDVTQSNQLGWDDSRQAAVALVRRVADRTPAGVESVDGFAVNVADYDPADEPFLDIAMTRAGVPIRQTRWVDWNSHLEESTFVDAMHAALVAAGFPERVGALLDTSRNGWGGPARPTAVSTSTAVDTFVDQSRIDRRPTRSTWCNQKGAGLGEPPRAAPRTHVHAYAWVKQPGVSDGNEAADVRCDPNGQIPPIGASNRPTNAMAGAPPRGEWFPAAFTELVRNAYPPVR</sequence>
<dbReference type="GO" id="GO:0004553">
    <property type="term" value="F:hydrolase activity, hydrolyzing O-glycosyl compounds"/>
    <property type="evidence" value="ECO:0007669"/>
    <property type="project" value="InterPro"/>
</dbReference>
<comment type="caution">
    <text evidence="12">The sequence shown here is derived from an EMBL/GenBank/DDBJ whole genome shotgun (WGS) entry which is preliminary data.</text>
</comment>
<dbReference type="PANTHER" id="PTHR34876:SF4">
    <property type="entry name" value="1,4-BETA-D-GLUCAN CELLOBIOHYDROLASE C-RELATED"/>
    <property type="match status" value="1"/>
</dbReference>
<evidence type="ECO:0000256" key="10">
    <source>
        <dbReference type="PROSITE-ProRule" id="PRU10057"/>
    </source>
</evidence>
<dbReference type="EMBL" id="BOQL01000036">
    <property type="protein sequence ID" value="GIM71217.1"/>
    <property type="molecule type" value="Genomic_DNA"/>
</dbReference>
<dbReference type="PANTHER" id="PTHR34876">
    <property type="match status" value="1"/>
</dbReference>
<dbReference type="InterPro" id="IPR036434">
    <property type="entry name" value="Beta_cellobiohydrolase_sf"/>
</dbReference>
<evidence type="ECO:0000256" key="2">
    <source>
        <dbReference type="ARBA" id="ARBA00022801"/>
    </source>
</evidence>
<evidence type="ECO:0000256" key="9">
    <source>
        <dbReference type="PIRSR" id="PIRSR001100-2"/>
    </source>
</evidence>